<protein>
    <submittedName>
        <fullName evidence="2">Uncharacterized protein</fullName>
    </submittedName>
</protein>
<reference evidence="2" key="1">
    <citation type="journal article" date="2019" name="Sci. Rep.">
        <title>Draft genome of Tanacetum cinerariifolium, the natural source of mosquito coil.</title>
        <authorList>
            <person name="Yamashiro T."/>
            <person name="Shiraishi A."/>
            <person name="Satake H."/>
            <person name="Nakayama K."/>
        </authorList>
    </citation>
    <scope>NUCLEOTIDE SEQUENCE</scope>
</reference>
<sequence length="264" mass="30415">MKLEKALDDFDSHKEKRLSSLRARLRQQQDDMIGKINLLWKIVFEKLNDVPISEPAGNSMAFENVASIIHIKREDLIRKGIKSPSNLFSPKYLSPTSIIELNKKPSALKPAYFINSIVILTKEEVKEVIDEEESKVVTDEEVEEILEDEEEEEEDKDGENFNSFLTMEELTHHEWLLENPRLSRVFSIWKAFEGNTRDLGLFREETDKITNQHQDSSRFKVSKPGDGVTIYTRHRHTSSSDGVTTSLDDVSPHRLNSDLEDSTL</sequence>
<evidence type="ECO:0000313" key="2">
    <source>
        <dbReference type="EMBL" id="GEU56021.1"/>
    </source>
</evidence>
<dbReference type="AlphaFoldDB" id="A0A6L2L2A0"/>
<comment type="caution">
    <text evidence="2">The sequence shown here is derived from an EMBL/GenBank/DDBJ whole genome shotgun (WGS) entry which is preliminary data.</text>
</comment>
<name>A0A6L2L2A0_TANCI</name>
<organism evidence="2">
    <name type="scientific">Tanacetum cinerariifolium</name>
    <name type="common">Dalmatian daisy</name>
    <name type="synonym">Chrysanthemum cinerariifolium</name>
    <dbReference type="NCBI Taxonomy" id="118510"/>
    <lineage>
        <taxon>Eukaryota</taxon>
        <taxon>Viridiplantae</taxon>
        <taxon>Streptophyta</taxon>
        <taxon>Embryophyta</taxon>
        <taxon>Tracheophyta</taxon>
        <taxon>Spermatophyta</taxon>
        <taxon>Magnoliopsida</taxon>
        <taxon>eudicotyledons</taxon>
        <taxon>Gunneridae</taxon>
        <taxon>Pentapetalae</taxon>
        <taxon>asterids</taxon>
        <taxon>campanulids</taxon>
        <taxon>Asterales</taxon>
        <taxon>Asteraceae</taxon>
        <taxon>Asteroideae</taxon>
        <taxon>Anthemideae</taxon>
        <taxon>Anthemidinae</taxon>
        <taxon>Tanacetum</taxon>
    </lineage>
</organism>
<proteinExistence type="predicted"/>
<dbReference type="EMBL" id="BKCJ010003591">
    <property type="protein sequence ID" value="GEU56021.1"/>
    <property type="molecule type" value="Genomic_DNA"/>
</dbReference>
<feature type="region of interest" description="Disordered" evidence="1">
    <location>
        <begin position="234"/>
        <end position="264"/>
    </location>
</feature>
<feature type="compositionally biased region" description="Polar residues" evidence="1">
    <location>
        <begin position="239"/>
        <end position="248"/>
    </location>
</feature>
<accession>A0A6L2L2A0</accession>
<gene>
    <name evidence="2" type="ORF">Tci_027999</name>
</gene>
<feature type="compositionally biased region" description="Acidic residues" evidence="1">
    <location>
        <begin position="140"/>
        <end position="157"/>
    </location>
</feature>
<evidence type="ECO:0000256" key="1">
    <source>
        <dbReference type="SAM" id="MobiDB-lite"/>
    </source>
</evidence>
<feature type="region of interest" description="Disordered" evidence="1">
    <location>
        <begin position="140"/>
        <end position="159"/>
    </location>
</feature>